<dbReference type="PANTHER" id="PTHR20854">
    <property type="entry name" value="INOSITOL MONOPHOSPHATASE"/>
    <property type="match status" value="1"/>
</dbReference>
<keyword evidence="4" id="KW-0378">Hydrolase</keyword>
<name>A0ABV8DQF5_9NOCA</name>
<dbReference type="InterPro" id="IPR000760">
    <property type="entry name" value="Inositol_monophosphatase-like"/>
</dbReference>
<dbReference type="PROSITE" id="PS00630">
    <property type="entry name" value="IMP_2"/>
    <property type="match status" value="1"/>
</dbReference>
<dbReference type="Gene3D" id="3.40.190.80">
    <property type="match status" value="1"/>
</dbReference>
<dbReference type="EC" id="3.1.3.25" evidence="2"/>
<dbReference type="PRINTS" id="PR00377">
    <property type="entry name" value="IMPHPHTASES"/>
</dbReference>
<organism evidence="7 8">
    <name type="scientific">Nocardia jiangsuensis</name>
    <dbReference type="NCBI Taxonomy" id="1691563"/>
    <lineage>
        <taxon>Bacteria</taxon>
        <taxon>Bacillati</taxon>
        <taxon>Actinomycetota</taxon>
        <taxon>Actinomycetes</taxon>
        <taxon>Mycobacteriales</taxon>
        <taxon>Nocardiaceae</taxon>
        <taxon>Nocardia</taxon>
    </lineage>
</organism>
<evidence type="ECO:0000313" key="8">
    <source>
        <dbReference type="Proteomes" id="UP001595696"/>
    </source>
</evidence>
<dbReference type="Gene3D" id="3.30.540.10">
    <property type="entry name" value="Fructose-1,6-Bisphosphatase, subunit A, domain 1"/>
    <property type="match status" value="1"/>
</dbReference>
<evidence type="ECO:0000256" key="5">
    <source>
        <dbReference type="ARBA" id="ARBA00022842"/>
    </source>
</evidence>
<sequence length="306" mass="31336">MPHPTSVPRPAPLDTAATDATTTDPAELRRIAVDLAESAAAHVRARRPEVFGPAGIVAAGAVQAKSTPTDPVTVVDTETEELVRALLAEQRPHDLVVGEEGGGDLANAGDRISWVIDPIDGTVNFLYGLPGYAVSVAAMRNGRSVAGAVVDVERAATYSAARGLGALRVDSDGTVEHLRCTPVREASMALVATGFAYGTARRTEQAGLVAQLLPAVRDIRRLGAAALDLCLVGAGRLDAFYEHGLNTWDWAAGALVAAEAGARLVLPPATAGGAAGDLVLAAAPGIADELLALFERTGAAAPIPQP</sequence>
<protein>
    <recommendedName>
        <fullName evidence="2">inositol-phosphate phosphatase</fullName>
        <ecNumber evidence="2">3.1.3.25</ecNumber>
    </recommendedName>
</protein>
<feature type="region of interest" description="Disordered" evidence="6">
    <location>
        <begin position="1"/>
        <end position="24"/>
    </location>
</feature>
<dbReference type="PROSITE" id="PS00629">
    <property type="entry name" value="IMP_1"/>
    <property type="match status" value="1"/>
</dbReference>
<dbReference type="InterPro" id="IPR020583">
    <property type="entry name" value="Inositol_monoP_metal-BS"/>
</dbReference>
<dbReference type="Proteomes" id="UP001595696">
    <property type="component" value="Unassembled WGS sequence"/>
</dbReference>
<dbReference type="EMBL" id="JBHSAX010000007">
    <property type="protein sequence ID" value="MFC3962103.1"/>
    <property type="molecule type" value="Genomic_DNA"/>
</dbReference>
<gene>
    <name evidence="7" type="ORF">ACFO0B_08885</name>
</gene>
<keyword evidence="8" id="KW-1185">Reference proteome</keyword>
<reference evidence="8" key="1">
    <citation type="journal article" date="2019" name="Int. J. Syst. Evol. Microbiol.">
        <title>The Global Catalogue of Microorganisms (GCM) 10K type strain sequencing project: providing services to taxonomists for standard genome sequencing and annotation.</title>
        <authorList>
            <consortium name="The Broad Institute Genomics Platform"/>
            <consortium name="The Broad Institute Genome Sequencing Center for Infectious Disease"/>
            <person name="Wu L."/>
            <person name="Ma J."/>
        </authorList>
    </citation>
    <scope>NUCLEOTIDE SEQUENCE [LARGE SCALE GENOMIC DNA]</scope>
    <source>
        <strain evidence="8">CGMCC 4.7330</strain>
    </source>
</reference>
<dbReference type="InterPro" id="IPR020550">
    <property type="entry name" value="Inositol_monophosphatase_CS"/>
</dbReference>
<keyword evidence="3" id="KW-0479">Metal-binding</keyword>
<evidence type="ECO:0000256" key="4">
    <source>
        <dbReference type="ARBA" id="ARBA00022801"/>
    </source>
</evidence>
<accession>A0ABV8DQF5</accession>
<dbReference type="Pfam" id="PF00459">
    <property type="entry name" value="Inositol_P"/>
    <property type="match status" value="1"/>
</dbReference>
<evidence type="ECO:0000313" key="7">
    <source>
        <dbReference type="EMBL" id="MFC3962103.1"/>
    </source>
</evidence>
<comment type="caution">
    <text evidence="7">The sequence shown here is derived from an EMBL/GenBank/DDBJ whole genome shotgun (WGS) entry which is preliminary data.</text>
</comment>
<evidence type="ECO:0000256" key="3">
    <source>
        <dbReference type="ARBA" id="ARBA00022723"/>
    </source>
</evidence>
<proteinExistence type="predicted"/>
<dbReference type="SUPFAM" id="SSF56655">
    <property type="entry name" value="Carbohydrate phosphatase"/>
    <property type="match status" value="1"/>
</dbReference>
<comment type="catalytic activity">
    <reaction evidence="1">
        <text>a myo-inositol phosphate + H2O = myo-inositol + phosphate</text>
        <dbReference type="Rhea" id="RHEA:24056"/>
        <dbReference type="ChEBI" id="CHEBI:15377"/>
        <dbReference type="ChEBI" id="CHEBI:17268"/>
        <dbReference type="ChEBI" id="CHEBI:43474"/>
        <dbReference type="ChEBI" id="CHEBI:84139"/>
        <dbReference type="EC" id="3.1.3.25"/>
    </reaction>
</comment>
<feature type="compositionally biased region" description="Pro residues" evidence="6">
    <location>
        <begin position="1"/>
        <end position="11"/>
    </location>
</feature>
<keyword evidence="5" id="KW-0460">Magnesium</keyword>
<dbReference type="PANTHER" id="PTHR20854:SF4">
    <property type="entry name" value="INOSITOL-1-MONOPHOSPHATASE-RELATED"/>
    <property type="match status" value="1"/>
</dbReference>
<evidence type="ECO:0000256" key="2">
    <source>
        <dbReference type="ARBA" id="ARBA00013106"/>
    </source>
</evidence>
<evidence type="ECO:0000256" key="6">
    <source>
        <dbReference type="SAM" id="MobiDB-lite"/>
    </source>
</evidence>
<feature type="compositionally biased region" description="Low complexity" evidence="6">
    <location>
        <begin position="12"/>
        <end position="24"/>
    </location>
</feature>
<dbReference type="RefSeq" id="WP_378611844.1">
    <property type="nucleotide sequence ID" value="NZ_JBHSAX010000007.1"/>
</dbReference>
<evidence type="ECO:0000256" key="1">
    <source>
        <dbReference type="ARBA" id="ARBA00001033"/>
    </source>
</evidence>